<evidence type="ECO:0000259" key="3">
    <source>
        <dbReference type="Pfam" id="PF06155"/>
    </source>
</evidence>
<dbReference type="RefSeq" id="WP_394850081.1">
    <property type="nucleotide sequence ID" value="NZ_CP089982.1"/>
</dbReference>
<keyword evidence="1" id="KW-0479">Metal-binding</keyword>
<dbReference type="Gene3D" id="3.30.2020.30">
    <property type="match status" value="1"/>
</dbReference>
<dbReference type="PANTHER" id="PTHR35303:SF5">
    <property type="entry name" value="OS02G0197800 PROTEIN"/>
    <property type="match status" value="1"/>
</dbReference>
<evidence type="ECO:0000313" key="5">
    <source>
        <dbReference type="Proteomes" id="UP001379533"/>
    </source>
</evidence>
<accession>A0ABZ2KT10</accession>
<dbReference type="Proteomes" id="UP001379533">
    <property type="component" value="Chromosome"/>
</dbReference>
<evidence type="ECO:0000256" key="2">
    <source>
        <dbReference type="ARBA" id="ARBA00023004"/>
    </source>
</evidence>
<dbReference type="PANTHER" id="PTHR35303">
    <property type="entry name" value="OS02G0197800 PROTEIN"/>
    <property type="match status" value="1"/>
</dbReference>
<keyword evidence="5" id="KW-1185">Reference proteome</keyword>
<reference evidence="4 5" key="1">
    <citation type="submission" date="2021-12" db="EMBL/GenBank/DDBJ databases">
        <title>Discovery of the Pendulisporaceae a myxobacterial family with distinct sporulation behavior and unique specialized metabolism.</title>
        <authorList>
            <person name="Garcia R."/>
            <person name="Popoff A."/>
            <person name="Bader C.D."/>
            <person name="Loehr J."/>
            <person name="Walesch S."/>
            <person name="Walt C."/>
            <person name="Boldt J."/>
            <person name="Bunk B."/>
            <person name="Haeckl F.J.F.P.J."/>
            <person name="Gunesch A.P."/>
            <person name="Birkelbach J."/>
            <person name="Nuebel U."/>
            <person name="Pietschmann T."/>
            <person name="Bach T."/>
            <person name="Mueller R."/>
        </authorList>
    </citation>
    <scope>NUCLEOTIDE SEQUENCE [LARGE SCALE GENOMIC DNA]</scope>
    <source>
        <strain evidence="4 5">MSr12523</strain>
    </source>
</reference>
<evidence type="ECO:0000256" key="1">
    <source>
        <dbReference type="ARBA" id="ARBA00022723"/>
    </source>
</evidence>
<dbReference type="InterPro" id="IPR010376">
    <property type="entry name" value="GBBH-like_N"/>
</dbReference>
<proteinExistence type="predicted"/>
<feature type="domain" description="Gamma-butyrobetaine hydroxylase-like N-terminal" evidence="3">
    <location>
        <begin position="18"/>
        <end position="95"/>
    </location>
</feature>
<dbReference type="Pfam" id="PF06155">
    <property type="entry name" value="GBBH-like_N"/>
    <property type="match status" value="1"/>
</dbReference>
<gene>
    <name evidence="4" type="ORF">LZC95_21800</name>
</gene>
<evidence type="ECO:0000313" key="4">
    <source>
        <dbReference type="EMBL" id="WXA99441.1"/>
    </source>
</evidence>
<organism evidence="4 5">
    <name type="scientific">Pendulispora brunnea</name>
    <dbReference type="NCBI Taxonomy" id="2905690"/>
    <lineage>
        <taxon>Bacteria</taxon>
        <taxon>Pseudomonadati</taxon>
        <taxon>Myxococcota</taxon>
        <taxon>Myxococcia</taxon>
        <taxon>Myxococcales</taxon>
        <taxon>Sorangiineae</taxon>
        <taxon>Pendulisporaceae</taxon>
        <taxon>Pendulispora</taxon>
    </lineage>
</organism>
<keyword evidence="2" id="KW-0408">Iron</keyword>
<protein>
    <submittedName>
        <fullName evidence="4">DUF971 domain-containing protein</fullName>
    </submittedName>
</protein>
<dbReference type="EMBL" id="CP089982">
    <property type="protein sequence ID" value="WXA99441.1"/>
    <property type="molecule type" value="Genomic_DNA"/>
</dbReference>
<sequence length="118" mass="13392">MADPRIKCLKVRSPRGATVTEIDWGDGHKGIYPHDILRGYCPCAGCQGHSATIRFIECSGVQIELDDLEPVGNYALALKWFDGHNTGLYSYRYLRALCHCNECQPNYAEKERLELTRM</sequence>
<dbReference type="InterPro" id="IPR038492">
    <property type="entry name" value="GBBH-like_N_sf"/>
</dbReference>
<name>A0ABZ2KT10_9BACT</name>